<dbReference type="InterPro" id="IPR043863">
    <property type="entry name" value="DUF5825"/>
</dbReference>
<gene>
    <name evidence="1" type="ORF">Prubr_37290</name>
</gene>
<dbReference type="RefSeq" id="WP_212826994.1">
    <property type="nucleotide sequence ID" value="NZ_AP023359.1"/>
</dbReference>
<dbReference type="AlphaFoldDB" id="A0A810N4P1"/>
<dbReference type="KEGG" id="pry:Prubr_37290"/>
<dbReference type="Proteomes" id="UP000680866">
    <property type="component" value="Chromosome"/>
</dbReference>
<evidence type="ECO:0000313" key="1">
    <source>
        <dbReference type="EMBL" id="BCJ66708.1"/>
    </source>
</evidence>
<reference evidence="1" key="1">
    <citation type="submission" date="2020-08" db="EMBL/GenBank/DDBJ databases">
        <title>Whole genome shotgun sequence of Polymorphospora rubra NBRC 101157.</title>
        <authorList>
            <person name="Komaki H."/>
            <person name="Tamura T."/>
        </authorList>
    </citation>
    <scope>NUCLEOTIDE SEQUENCE</scope>
    <source>
        <strain evidence="1">NBRC 101157</strain>
    </source>
</reference>
<protein>
    <submittedName>
        <fullName evidence="1">Uncharacterized protein</fullName>
    </submittedName>
</protein>
<dbReference type="Pfam" id="PF19142">
    <property type="entry name" value="DUF5825"/>
    <property type="match status" value="1"/>
</dbReference>
<organism evidence="1 2">
    <name type="scientific">Polymorphospora rubra</name>
    <dbReference type="NCBI Taxonomy" id="338584"/>
    <lineage>
        <taxon>Bacteria</taxon>
        <taxon>Bacillati</taxon>
        <taxon>Actinomycetota</taxon>
        <taxon>Actinomycetes</taxon>
        <taxon>Micromonosporales</taxon>
        <taxon>Micromonosporaceae</taxon>
        <taxon>Polymorphospora</taxon>
    </lineage>
</organism>
<evidence type="ECO:0000313" key="2">
    <source>
        <dbReference type="Proteomes" id="UP000680866"/>
    </source>
</evidence>
<accession>A0A810N4P1</accession>
<name>A0A810N4P1_9ACTN</name>
<dbReference type="EMBL" id="AP023359">
    <property type="protein sequence ID" value="BCJ66708.1"/>
    <property type="molecule type" value="Genomic_DNA"/>
</dbReference>
<proteinExistence type="predicted"/>
<sequence length="228" mass="25310">MPSTDTDLRPIPVGLARDHDPAVITVPGIDIGPAELREPAADAVARWRRDGVRKVVLPDPVDLTVAGADAEAVDTVRRLVLVRELTSHGIAVDWRLRLPGDDDQEWLPYGHLRPPLELLPPPTAIGADPAQQLAAWHKAFYFDKCTYRRGPGFVQVRDRRSGRLNLITIDDPAYLAVLDQLMDGAELTDVDLGIARDFGEEGLVTKVGDLLVWLPYRLRRWPLPSMVV</sequence>
<keyword evidence="2" id="KW-1185">Reference proteome</keyword>